<reference evidence="5 6" key="1">
    <citation type="submission" date="2021-04" db="EMBL/GenBank/DDBJ databases">
        <title>Nocardia tengchongensis.</title>
        <authorList>
            <person name="Zhuang k."/>
            <person name="Ran Y."/>
            <person name="Li W."/>
        </authorList>
    </citation>
    <scope>NUCLEOTIDE SEQUENCE [LARGE SCALE GENOMIC DNA]</scope>
    <source>
        <strain evidence="5 6">CFH S0057</strain>
    </source>
</reference>
<evidence type="ECO:0000256" key="1">
    <source>
        <dbReference type="ARBA" id="ARBA00022676"/>
    </source>
</evidence>
<dbReference type="PANTHER" id="PTHR45947">
    <property type="entry name" value="SULFOQUINOVOSYL TRANSFERASE SQD2"/>
    <property type="match status" value="1"/>
</dbReference>
<feature type="domain" description="Glycosyltransferase subfamily 4-like N-terminal" evidence="4">
    <location>
        <begin position="12"/>
        <end position="163"/>
    </location>
</feature>
<keyword evidence="2" id="KW-0808">Transferase</keyword>
<dbReference type="EMBL" id="CP074371">
    <property type="protein sequence ID" value="QVI18963.1"/>
    <property type="molecule type" value="Genomic_DNA"/>
</dbReference>
<dbReference type="InterPro" id="IPR001296">
    <property type="entry name" value="Glyco_trans_1"/>
</dbReference>
<dbReference type="Pfam" id="PF00534">
    <property type="entry name" value="Glycos_transf_1"/>
    <property type="match status" value="1"/>
</dbReference>
<dbReference type="InterPro" id="IPR028098">
    <property type="entry name" value="Glyco_trans_4-like_N"/>
</dbReference>
<dbReference type="RefSeq" id="WP_213555000.1">
    <property type="nucleotide sequence ID" value="NZ_JBHZDI010000040.1"/>
</dbReference>
<organism evidence="5 6">
    <name type="scientific">Nocardia tengchongensis</name>
    <dbReference type="NCBI Taxonomy" id="2055889"/>
    <lineage>
        <taxon>Bacteria</taxon>
        <taxon>Bacillati</taxon>
        <taxon>Actinomycetota</taxon>
        <taxon>Actinomycetes</taxon>
        <taxon>Mycobacteriales</taxon>
        <taxon>Nocardiaceae</taxon>
        <taxon>Nocardia</taxon>
    </lineage>
</organism>
<evidence type="ECO:0000313" key="5">
    <source>
        <dbReference type="EMBL" id="QVI18963.1"/>
    </source>
</evidence>
<sequence length="353" mass="38407">MTGSEWFTAAHGGLNRYFTDLYQALARDNGITVNARAFGDPPVGAGSWGPTGGSTLARARTAFLDRNALTQDTVIDRHFCLYGPAAIRSPLVVHFHGPWAAESQMAGEHSRAVRAKFLVERLRYARADRFVVLSDHFKSLLVGDYGIRSEKVQVIPPGVDLDRFTPADQAEDSGIVLCVRRLEKRMGIDVLIRAWQGVVTRHPDARLVIVGTGTAEAELRRLAATLCRDERQSSIHFTGTVSDEELTDLYTRADLTVVPSLALEGFGLIALESLAAGRPPIVSDCGGLPDSVRDLDSSLIVPPGDAEALAARLVAALDGARPDAKQCRAHAETFSWAVAARRHRDLYMELLGR</sequence>
<dbReference type="Proteomes" id="UP000683310">
    <property type="component" value="Chromosome"/>
</dbReference>
<evidence type="ECO:0000256" key="2">
    <source>
        <dbReference type="ARBA" id="ARBA00022679"/>
    </source>
</evidence>
<dbReference type="PANTHER" id="PTHR45947:SF3">
    <property type="entry name" value="SULFOQUINOVOSYL TRANSFERASE SQD2"/>
    <property type="match status" value="1"/>
</dbReference>
<evidence type="ECO:0000259" key="4">
    <source>
        <dbReference type="Pfam" id="PF13439"/>
    </source>
</evidence>
<name>A0ABX8CG69_9NOCA</name>
<gene>
    <name evidence="5" type="ORF">KHQ06_20980</name>
</gene>
<keyword evidence="1" id="KW-0328">Glycosyltransferase</keyword>
<dbReference type="Pfam" id="PF13439">
    <property type="entry name" value="Glyco_transf_4"/>
    <property type="match status" value="1"/>
</dbReference>
<keyword evidence="6" id="KW-1185">Reference proteome</keyword>
<proteinExistence type="predicted"/>
<feature type="domain" description="Glycosyl transferase family 1" evidence="3">
    <location>
        <begin position="170"/>
        <end position="330"/>
    </location>
</feature>
<evidence type="ECO:0000259" key="3">
    <source>
        <dbReference type="Pfam" id="PF00534"/>
    </source>
</evidence>
<dbReference type="InterPro" id="IPR050194">
    <property type="entry name" value="Glycosyltransferase_grp1"/>
</dbReference>
<dbReference type="SUPFAM" id="SSF53756">
    <property type="entry name" value="UDP-Glycosyltransferase/glycogen phosphorylase"/>
    <property type="match status" value="1"/>
</dbReference>
<protein>
    <submittedName>
        <fullName evidence="5">Glycosyltransferase family 4 protein</fullName>
    </submittedName>
</protein>
<dbReference type="CDD" id="cd03801">
    <property type="entry name" value="GT4_PimA-like"/>
    <property type="match status" value="1"/>
</dbReference>
<accession>A0ABX8CG69</accession>
<dbReference type="Gene3D" id="3.40.50.2000">
    <property type="entry name" value="Glycogen Phosphorylase B"/>
    <property type="match status" value="2"/>
</dbReference>
<evidence type="ECO:0000313" key="6">
    <source>
        <dbReference type="Proteomes" id="UP000683310"/>
    </source>
</evidence>